<evidence type="ECO:0000313" key="7">
    <source>
        <dbReference type="Proteomes" id="UP000005307"/>
    </source>
</evidence>
<dbReference type="PANTHER" id="PTHR30537">
    <property type="entry name" value="HTH-TYPE TRANSCRIPTIONAL REGULATOR"/>
    <property type="match status" value="1"/>
</dbReference>
<evidence type="ECO:0000256" key="1">
    <source>
        <dbReference type="ARBA" id="ARBA00009437"/>
    </source>
</evidence>
<dbReference type="PRINTS" id="PR00039">
    <property type="entry name" value="HTHLYSR"/>
</dbReference>
<dbReference type="FunFam" id="1.10.10.10:FF:000001">
    <property type="entry name" value="LysR family transcriptional regulator"/>
    <property type="match status" value="1"/>
</dbReference>
<organism evidence="6 7">
    <name type="scientific">Octadecabacter antarcticus 307</name>
    <dbReference type="NCBI Taxonomy" id="391626"/>
    <lineage>
        <taxon>Bacteria</taxon>
        <taxon>Pseudomonadati</taxon>
        <taxon>Pseudomonadota</taxon>
        <taxon>Alphaproteobacteria</taxon>
        <taxon>Rhodobacterales</taxon>
        <taxon>Roseobacteraceae</taxon>
        <taxon>Octadecabacter</taxon>
    </lineage>
</organism>
<gene>
    <name evidence="6" type="ORF">OAN307_c00920</name>
</gene>
<name>M9R7X1_9RHOB</name>
<dbReference type="Proteomes" id="UP000005307">
    <property type="component" value="Chromosome"/>
</dbReference>
<dbReference type="eggNOG" id="COG0583">
    <property type="taxonomic scope" value="Bacteria"/>
</dbReference>
<dbReference type="PROSITE" id="PS50931">
    <property type="entry name" value="HTH_LYSR"/>
    <property type="match status" value="1"/>
</dbReference>
<evidence type="ECO:0000313" key="6">
    <source>
        <dbReference type="EMBL" id="AGI65865.1"/>
    </source>
</evidence>
<proteinExistence type="inferred from homology"/>
<sequence length="262" mass="28467">MDMLGAFESFVSAVQSGSLSGAARQRSMSQPAISQQISALETKLNTRLLSRNRSGVRMTPSGEIVFRHAVAMLDEQANLKTALEDLSDKVEGQLVVTANLAFCQHIMGEVIIELSKQFPDLKIVLRADDRILDLAAENIDFALRSGLVGDGKGVVQKIGTLSILHVATPEYLDTAGRPQTPDDLINLAYIQYKATDDRIATLLLRGTDAIQAPIKIGLTAQFPGMMFQAINGHLGYAKMPEFLVLDAALLHKSPLWRASPDP</sequence>
<dbReference type="InterPro" id="IPR036388">
    <property type="entry name" value="WH-like_DNA-bd_sf"/>
</dbReference>
<dbReference type="OrthoDB" id="9813056at2"/>
<dbReference type="PANTHER" id="PTHR30537:SF5">
    <property type="entry name" value="HTH-TYPE TRANSCRIPTIONAL ACTIVATOR TTDR-RELATED"/>
    <property type="match status" value="1"/>
</dbReference>
<reference evidence="6 7" key="1">
    <citation type="journal article" date="2013" name="PLoS ONE">
        <title>Poles Apart: Arctic and Antarctic Octadecabacter strains Share High Genome Plasticity and a New Type of Xanthorhodopsin.</title>
        <authorList>
            <person name="Vollmers J."/>
            <person name="Voget S."/>
            <person name="Dietrich S."/>
            <person name="Gollnow K."/>
            <person name="Smits M."/>
            <person name="Meyer K."/>
            <person name="Brinkhoff T."/>
            <person name="Simon M."/>
            <person name="Daniel R."/>
        </authorList>
    </citation>
    <scope>NUCLEOTIDE SEQUENCE [LARGE SCALE GENOMIC DNA]</scope>
    <source>
        <strain evidence="6 7">307</strain>
    </source>
</reference>
<comment type="similarity">
    <text evidence="1">Belongs to the LysR transcriptional regulatory family.</text>
</comment>
<dbReference type="HOGENOM" id="CLU_039613_16_2_5"/>
<evidence type="ECO:0000259" key="5">
    <source>
        <dbReference type="PROSITE" id="PS50931"/>
    </source>
</evidence>
<dbReference type="GO" id="GO:0003700">
    <property type="term" value="F:DNA-binding transcription factor activity"/>
    <property type="evidence" value="ECO:0007669"/>
    <property type="project" value="InterPro"/>
</dbReference>
<dbReference type="EMBL" id="CP003740">
    <property type="protein sequence ID" value="AGI65865.1"/>
    <property type="molecule type" value="Genomic_DNA"/>
</dbReference>
<dbReference type="SUPFAM" id="SSF46785">
    <property type="entry name" value="Winged helix' DNA-binding domain"/>
    <property type="match status" value="1"/>
</dbReference>
<dbReference type="InterPro" id="IPR005119">
    <property type="entry name" value="LysR_subst-bd"/>
</dbReference>
<evidence type="ECO:0000256" key="2">
    <source>
        <dbReference type="ARBA" id="ARBA00023015"/>
    </source>
</evidence>
<dbReference type="Pfam" id="PF00126">
    <property type="entry name" value="HTH_1"/>
    <property type="match status" value="1"/>
</dbReference>
<evidence type="ECO:0000256" key="4">
    <source>
        <dbReference type="ARBA" id="ARBA00023163"/>
    </source>
</evidence>
<dbReference type="InterPro" id="IPR036390">
    <property type="entry name" value="WH_DNA-bd_sf"/>
</dbReference>
<dbReference type="InterPro" id="IPR058163">
    <property type="entry name" value="LysR-type_TF_proteobact-type"/>
</dbReference>
<accession>M9R7X1</accession>
<keyword evidence="3" id="KW-0238">DNA-binding</keyword>
<dbReference type="Gene3D" id="1.10.10.10">
    <property type="entry name" value="Winged helix-like DNA-binding domain superfamily/Winged helix DNA-binding domain"/>
    <property type="match status" value="1"/>
</dbReference>
<dbReference type="GO" id="GO:0003677">
    <property type="term" value="F:DNA binding"/>
    <property type="evidence" value="ECO:0007669"/>
    <property type="project" value="UniProtKB-KW"/>
</dbReference>
<dbReference type="STRING" id="391626.OAN307_c00920"/>
<dbReference type="Gene3D" id="3.40.190.290">
    <property type="match status" value="1"/>
</dbReference>
<evidence type="ECO:0000256" key="3">
    <source>
        <dbReference type="ARBA" id="ARBA00023125"/>
    </source>
</evidence>
<keyword evidence="4" id="KW-0804">Transcription</keyword>
<protein>
    <submittedName>
        <fullName evidence="6">LysR family transcriptional regulator</fullName>
    </submittedName>
</protein>
<dbReference type="AlphaFoldDB" id="M9R7X1"/>
<feature type="domain" description="HTH lysR-type" evidence="5">
    <location>
        <begin position="1"/>
        <end position="59"/>
    </location>
</feature>
<dbReference type="KEGG" id="oat:OAN307_c00920"/>
<keyword evidence="7" id="KW-1185">Reference proteome</keyword>
<keyword evidence="2" id="KW-0805">Transcription regulation</keyword>
<dbReference type="InterPro" id="IPR000847">
    <property type="entry name" value="LysR_HTH_N"/>
</dbReference>
<dbReference type="SUPFAM" id="SSF53850">
    <property type="entry name" value="Periplasmic binding protein-like II"/>
    <property type="match status" value="1"/>
</dbReference>
<dbReference type="Pfam" id="PF03466">
    <property type="entry name" value="LysR_substrate"/>
    <property type="match status" value="1"/>
</dbReference>